<dbReference type="Gene3D" id="3.40.50.12370">
    <property type="match status" value="1"/>
</dbReference>
<feature type="domain" description="UspA" evidence="4">
    <location>
        <begin position="4"/>
        <end position="160"/>
    </location>
</feature>
<dbReference type="HOGENOM" id="CLU_049301_11_2_7"/>
<dbReference type="PANTHER" id="PTHR46268">
    <property type="entry name" value="STRESS RESPONSE PROTEIN NHAX"/>
    <property type="match status" value="1"/>
</dbReference>
<comment type="similarity">
    <text evidence="1">Belongs to the universal stress protein A family.</text>
</comment>
<evidence type="ECO:0000256" key="2">
    <source>
        <dbReference type="ARBA" id="ARBA00022741"/>
    </source>
</evidence>
<proteinExistence type="inferred from homology"/>
<keyword evidence="3" id="KW-0067">ATP-binding</keyword>
<evidence type="ECO:0000259" key="4">
    <source>
        <dbReference type="Pfam" id="PF00582"/>
    </source>
</evidence>
<dbReference type="RefSeq" id="WP_011368474.1">
    <property type="nucleotide sequence ID" value="NC_007519.1"/>
</dbReference>
<organism evidence="5 6">
    <name type="scientific">Oleidesulfovibrio alaskensis (strain ATCC BAA-1058 / DSM 17464 / G20)</name>
    <name type="common">Desulfovibrio alaskensis</name>
    <dbReference type="NCBI Taxonomy" id="207559"/>
    <lineage>
        <taxon>Bacteria</taxon>
        <taxon>Pseudomonadati</taxon>
        <taxon>Thermodesulfobacteriota</taxon>
        <taxon>Desulfovibrionia</taxon>
        <taxon>Desulfovibrionales</taxon>
        <taxon>Desulfovibrionaceae</taxon>
        <taxon>Oleidesulfovibrio</taxon>
    </lineage>
</organism>
<dbReference type="EMBL" id="CP000112">
    <property type="protein sequence ID" value="ABB39439.1"/>
    <property type="molecule type" value="Genomic_DNA"/>
</dbReference>
<accession>Q30Y07</accession>
<dbReference type="InterPro" id="IPR006015">
    <property type="entry name" value="Universal_stress_UspA"/>
</dbReference>
<dbReference type="PRINTS" id="PR01438">
    <property type="entry name" value="UNVRSLSTRESS"/>
</dbReference>
<dbReference type="Proteomes" id="UP000002710">
    <property type="component" value="Chromosome"/>
</dbReference>
<dbReference type="SUPFAM" id="SSF52402">
    <property type="entry name" value="Adenine nucleotide alpha hydrolases-like"/>
    <property type="match status" value="1"/>
</dbReference>
<dbReference type="PANTHER" id="PTHR46268:SF27">
    <property type="entry name" value="UNIVERSAL STRESS PROTEIN RV2623"/>
    <property type="match status" value="1"/>
</dbReference>
<keyword evidence="2" id="KW-0547">Nucleotide-binding</keyword>
<dbReference type="InterPro" id="IPR006016">
    <property type="entry name" value="UspA"/>
</dbReference>
<dbReference type="GO" id="GO:0005524">
    <property type="term" value="F:ATP binding"/>
    <property type="evidence" value="ECO:0007669"/>
    <property type="project" value="UniProtKB-KW"/>
</dbReference>
<dbReference type="AlphaFoldDB" id="Q30Y07"/>
<keyword evidence="6" id="KW-1185">Reference proteome</keyword>
<evidence type="ECO:0000256" key="1">
    <source>
        <dbReference type="ARBA" id="ARBA00008791"/>
    </source>
</evidence>
<evidence type="ECO:0000256" key="3">
    <source>
        <dbReference type="ARBA" id="ARBA00022840"/>
    </source>
</evidence>
<dbReference type="Pfam" id="PF00582">
    <property type="entry name" value="Usp"/>
    <property type="match status" value="1"/>
</dbReference>
<dbReference type="CDD" id="cd00293">
    <property type="entry name" value="USP-like"/>
    <property type="match status" value="1"/>
</dbReference>
<name>Q30Y07_OLEA2</name>
<reference evidence="5 6" key="1">
    <citation type="journal article" date="2011" name="J. Bacteriol.">
        <title>Complete genome sequence and updated annotation of Desulfovibrio alaskensis G20.</title>
        <authorList>
            <person name="Hauser L.J."/>
            <person name="Land M.L."/>
            <person name="Brown S.D."/>
            <person name="Larimer F."/>
            <person name="Keller K.L."/>
            <person name="Rapp-Giles B.J."/>
            <person name="Price M.N."/>
            <person name="Lin M."/>
            <person name="Bruce D.C."/>
            <person name="Detter J.C."/>
            <person name="Tapia R."/>
            <person name="Han C.S."/>
            <person name="Goodwin L.A."/>
            <person name="Cheng J.F."/>
            <person name="Pitluck S."/>
            <person name="Copeland A."/>
            <person name="Lucas S."/>
            <person name="Nolan M."/>
            <person name="Lapidus A.L."/>
            <person name="Palumbo A.V."/>
            <person name="Wall J.D."/>
        </authorList>
    </citation>
    <scope>NUCLEOTIDE SEQUENCE [LARGE SCALE GENOMIC DNA]</scope>
    <source>
        <strain evidence="6">ATCC BAA 1058 / DSM 17464 / G20</strain>
    </source>
</reference>
<dbReference type="eggNOG" id="COG0589">
    <property type="taxonomic scope" value="Bacteria"/>
</dbReference>
<dbReference type="STRING" id="207559.Dde_2643"/>
<evidence type="ECO:0000313" key="5">
    <source>
        <dbReference type="EMBL" id="ABB39439.1"/>
    </source>
</evidence>
<protein>
    <submittedName>
        <fullName evidence="5">UspA domain-containing protein</fullName>
    </submittedName>
</protein>
<sequence length="168" mass="18362">MQPVKKILYATDLSEDSRHALSYAFSLAQQYGAALHVLHVLPDVKQNYLTTSGLDFATVFDDATWRLFTPEQLVEAKHKVRERITGICSLEGLADTACMPVAENIEVAVGQPADVILERAPQFDMVVMGTQGHGRLAGLLLGSVTQKVVSRCPVPVLVVRLPEADHKV</sequence>
<gene>
    <name evidence="5" type="ordered locus">Dde_2643</name>
</gene>
<evidence type="ECO:0000313" key="6">
    <source>
        <dbReference type="Proteomes" id="UP000002710"/>
    </source>
</evidence>
<dbReference type="KEGG" id="dde:Dde_2643"/>